<sequence length="318" mass="35601">MDIYLSIEAFVRVAEAESFAKAAQQLGVAKSVITTRVQQLEEHLGVSLFHRSSRAVKLSEVGVSYYSDCHDVIDRMQSISQRSRDTSTAMTGVLRIGVLNGFALEHLPKVIAEFHRSHPSISFDVIANDHVVDPVQEGFDVVLQIFPPASDSLIERRLFPMRGVFVASRDYLDRAPPTVEPNDLRAHAFTCYRYYPWGNRWSFYQGENRAEATLAPVLRSNSVHMLLEFARLGLGIAYMPTMVVARDLLSGRLVRVLDDYTTDTPFFSAVYPTSHRSTAKVKLFLDILSAQFPMNPEWDRALGLIETKGEGNQSGAAT</sequence>
<keyword evidence="2" id="KW-0805">Transcription regulation</keyword>
<dbReference type="GO" id="GO:0003700">
    <property type="term" value="F:DNA-binding transcription factor activity"/>
    <property type="evidence" value="ECO:0007669"/>
    <property type="project" value="InterPro"/>
</dbReference>
<dbReference type="InterPro" id="IPR036390">
    <property type="entry name" value="WH_DNA-bd_sf"/>
</dbReference>
<evidence type="ECO:0000256" key="2">
    <source>
        <dbReference type="ARBA" id="ARBA00023015"/>
    </source>
</evidence>
<dbReference type="Pfam" id="PF03466">
    <property type="entry name" value="LysR_substrate"/>
    <property type="match status" value="1"/>
</dbReference>
<proteinExistence type="inferred from homology"/>
<evidence type="ECO:0000256" key="4">
    <source>
        <dbReference type="ARBA" id="ARBA00023163"/>
    </source>
</evidence>
<dbReference type="Proteomes" id="UP000054977">
    <property type="component" value="Unassembled WGS sequence"/>
</dbReference>
<dbReference type="OrthoDB" id="8885940at2"/>
<evidence type="ECO:0000259" key="5">
    <source>
        <dbReference type="PROSITE" id="PS50931"/>
    </source>
</evidence>
<dbReference type="Gene3D" id="3.40.190.290">
    <property type="match status" value="1"/>
</dbReference>
<dbReference type="PROSITE" id="PS50931">
    <property type="entry name" value="HTH_LYSR"/>
    <property type="match status" value="1"/>
</dbReference>
<evidence type="ECO:0000256" key="3">
    <source>
        <dbReference type="ARBA" id="ARBA00023125"/>
    </source>
</evidence>
<evidence type="ECO:0000313" key="6">
    <source>
        <dbReference type="EMBL" id="SAL67462.1"/>
    </source>
</evidence>
<comment type="similarity">
    <text evidence="1">Belongs to the LysR transcriptional regulatory family.</text>
</comment>
<dbReference type="InterPro" id="IPR005119">
    <property type="entry name" value="LysR_subst-bd"/>
</dbReference>
<keyword evidence="7" id="KW-1185">Reference proteome</keyword>
<name>A0A158JF27_9BURK</name>
<keyword evidence="3" id="KW-0238">DNA-binding</keyword>
<keyword evidence="4" id="KW-0804">Transcription</keyword>
<dbReference type="STRING" id="326474.AWB65_06520"/>
<accession>A0A158JF27</accession>
<reference evidence="6" key="1">
    <citation type="submission" date="2016-01" db="EMBL/GenBank/DDBJ databases">
        <authorList>
            <person name="Peeters C."/>
        </authorList>
    </citation>
    <scope>NUCLEOTIDE SEQUENCE [LARGE SCALE GENOMIC DNA]</scope>
    <source>
        <strain evidence="6">LMG 22934</strain>
    </source>
</reference>
<dbReference type="FunFam" id="1.10.10.10:FF:000001">
    <property type="entry name" value="LysR family transcriptional regulator"/>
    <property type="match status" value="1"/>
</dbReference>
<evidence type="ECO:0000313" key="7">
    <source>
        <dbReference type="Proteomes" id="UP000054977"/>
    </source>
</evidence>
<comment type="caution">
    <text evidence="6">The sequence shown here is derived from an EMBL/GenBank/DDBJ whole genome shotgun (WGS) entry which is preliminary data.</text>
</comment>
<dbReference type="SUPFAM" id="SSF53850">
    <property type="entry name" value="Periplasmic binding protein-like II"/>
    <property type="match status" value="1"/>
</dbReference>
<dbReference type="PANTHER" id="PTHR30537">
    <property type="entry name" value="HTH-TYPE TRANSCRIPTIONAL REGULATOR"/>
    <property type="match status" value="1"/>
</dbReference>
<dbReference type="EMBL" id="FCNW02000089">
    <property type="protein sequence ID" value="SAL67462.1"/>
    <property type="molecule type" value="Genomic_DNA"/>
</dbReference>
<dbReference type="CDD" id="cd08422">
    <property type="entry name" value="PBP2_CrgA_like"/>
    <property type="match status" value="1"/>
</dbReference>
<dbReference type="InterPro" id="IPR036388">
    <property type="entry name" value="WH-like_DNA-bd_sf"/>
</dbReference>
<dbReference type="RefSeq" id="WP_087670971.1">
    <property type="nucleotide sequence ID" value="NZ_FCNW02000089.1"/>
</dbReference>
<dbReference type="GO" id="GO:0003677">
    <property type="term" value="F:DNA binding"/>
    <property type="evidence" value="ECO:0007669"/>
    <property type="project" value="UniProtKB-KW"/>
</dbReference>
<dbReference type="AlphaFoldDB" id="A0A158JF27"/>
<dbReference type="SUPFAM" id="SSF46785">
    <property type="entry name" value="Winged helix' DNA-binding domain"/>
    <property type="match status" value="1"/>
</dbReference>
<dbReference type="InterPro" id="IPR058163">
    <property type="entry name" value="LysR-type_TF_proteobact-type"/>
</dbReference>
<dbReference type="InterPro" id="IPR000847">
    <property type="entry name" value="LysR_HTH_N"/>
</dbReference>
<evidence type="ECO:0000256" key="1">
    <source>
        <dbReference type="ARBA" id="ARBA00009437"/>
    </source>
</evidence>
<gene>
    <name evidence="6" type="ORF">AWB65_06520</name>
</gene>
<dbReference type="PANTHER" id="PTHR30537:SF5">
    <property type="entry name" value="HTH-TYPE TRANSCRIPTIONAL ACTIVATOR TTDR-RELATED"/>
    <property type="match status" value="1"/>
</dbReference>
<organism evidence="6 7">
    <name type="scientific">Caballeronia humi</name>
    <dbReference type="NCBI Taxonomy" id="326474"/>
    <lineage>
        <taxon>Bacteria</taxon>
        <taxon>Pseudomonadati</taxon>
        <taxon>Pseudomonadota</taxon>
        <taxon>Betaproteobacteria</taxon>
        <taxon>Burkholderiales</taxon>
        <taxon>Burkholderiaceae</taxon>
        <taxon>Caballeronia</taxon>
    </lineage>
</organism>
<dbReference type="Pfam" id="PF00126">
    <property type="entry name" value="HTH_1"/>
    <property type="match status" value="1"/>
</dbReference>
<protein>
    <submittedName>
        <fullName evidence="6">LysR family transcriptional regulator</fullName>
    </submittedName>
</protein>
<dbReference type="Gene3D" id="1.10.10.10">
    <property type="entry name" value="Winged helix-like DNA-binding domain superfamily/Winged helix DNA-binding domain"/>
    <property type="match status" value="1"/>
</dbReference>
<dbReference type="PRINTS" id="PR00039">
    <property type="entry name" value="HTHLYSR"/>
</dbReference>
<feature type="domain" description="HTH lysR-type" evidence="5">
    <location>
        <begin position="1"/>
        <end position="59"/>
    </location>
</feature>